<dbReference type="EMBL" id="VZZK01000011">
    <property type="protein sequence ID" value="KAB1078961.1"/>
    <property type="molecule type" value="Genomic_DNA"/>
</dbReference>
<dbReference type="GO" id="GO:0003677">
    <property type="term" value="F:DNA binding"/>
    <property type="evidence" value="ECO:0007669"/>
    <property type="project" value="UniProtKB-UniRule"/>
</dbReference>
<proteinExistence type="predicted"/>
<dbReference type="SUPFAM" id="SSF48498">
    <property type="entry name" value="Tetracyclin repressor-like, C-terminal domain"/>
    <property type="match status" value="1"/>
</dbReference>
<evidence type="ECO:0000259" key="5">
    <source>
        <dbReference type="PROSITE" id="PS50977"/>
    </source>
</evidence>
<comment type="caution">
    <text evidence="6">The sequence shown here is derived from an EMBL/GenBank/DDBJ whole genome shotgun (WGS) entry which is preliminary data.</text>
</comment>
<dbReference type="Gene3D" id="1.10.357.10">
    <property type="entry name" value="Tetracycline Repressor, domain 2"/>
    <property type="match status" value="1"/>
</dbReference>
<evidence type="ECO:0000256" key="4">
    <source>
        <dbReference type="PROSITE-ProRule" id="PRU00335"/>
    </source>
</evidence>
<dbReference type="AlphaFoldDB" id="A0A6L3SY84"/>
<dbReference type="PRINTS" id="PR00455">
    <property type="entry name" value="HTHTETR"/>
</dbReference>
<dbReference type="Proteomes" id="UP000474159">
    <property type="component" value="Unassembled WGS sequence"/>
</dbReference>
<reference evidence="6 7" key="1">
    <citation type="submission" date="2019-09" db="EMBL/GenBank/DDBJ databases">
        <title>YIM 48816 draft genome.</title>
        <authorList>
            <person name="Jiang L."/>
        </authorList>
    </citation>
    <scope>NUCLEOTIDE SEQUENCE [LARGE SCALE GENOMIC DNA]</scope>
    <source>
        <strain evidence="6 7">YIM 48816</strain>
    </source>
</reference>
<dbReference type="InterPro" id="IPR023772">
    <property type="entry name" value="DNA-bd_HTH_TetR-type_CS"/>
</dbReference>
<evidence type="ECO:0000256" key="2">
    <source>
        <dbReference type="ARBA" id="ARBA00023125"/>
    </source>
</evidence>
<evidence type="ECO:0000256" key="1">
    <source>
        <dbReference type="ARBA" id="ARBA00023015"/>
    </source>
</evidence>
<keyword evidence="3" id="KW-0804">Transcription</keyword>
<feature type="domain" description="HTH tetR-type" evidence="5">
    <location>
        <begin position="9"/>
        <end position="69"/>
    </location>
</feature>
<dbReference type="SUPFAM" id="SSF46689">
    <property type="entry name" value="Homeodomain-like"/>
    <property type="match status" value="1"/>
</dbReference>
<dbReference type="InterPro" id="IPR001647">
    <property type="entry name" value="HTH_TetR"/>
</dbReference>
<dbReference type="PANTHER" id="PTHR47506:SF7">
    <property type="entry name" value="TRANSCRIPTIONAL REGULATORY PROTEIN"/>
    <property type="match status" value="1"/>
</dbReference>
<sequence length="188" mass="20104">MKVSREQVAENRRRILAAAGRLFRARGFEAVTVSDVMTAAGLTHGGFYGYFGSKEDLIAAALADVLATASPMPRDLDRYAEAYLSAAHREDRAGGCPVAALGAETIRHSSKARAAMTDGLRRQIDRLSEGAGGADPETRRQSAIGSWATLVGAMVLARISDDAKLSDEVLAQARAWIGRQNGDEHNHP</sequence>
<keyword evidence="2 4" id="KW-0238">DNA-binding</keyword>
<keyword evidence="7" id="KW-1185">Reference proteome</keyword>
<dbReference type="PROSITE" id="PS50977">
    <property type="entry name" value="HTH_TETR_2"/>
    <property type="match status" value="1"/>
</dbReference>
<feature type="DNA-binding region" description="H-T-H motif" evidence="4">
    <location>
        <begin position="32"/>
        <end position="51"/>
    </location>
</feature>
<dbReference type="OrthoDB" id="9798857at2"/>
<dbReference type="InterPro" id="IPR036271">
    <property type="entry name" value="Tet_transcr_reg_TetR-rel_C_sf"/>
</dbReference>
<dbReference type="Pfam" id="PF00440">
    <property type="entry name" value="TetR_N"/>
    <property type="match status" value="1"/>
</dbReference>
<dbReference type="PANTHER" id="PTHR47506">
    <property type="entry name" value="TRANSCRIPTIONAL REGULATORY PROTEIN"/>
    <property type="match status" value="1"/>
</dbReference>
<name>A0A6L3SY84_9HYPH</name>
<evidence type="ECO:0000313" key="6">
    <source>
        <dbReference type="EMBL" id="KAB1078961.1"/>
    </source>
</evidence>
<dbReference type="Pfam" id="PF21993">
    <property type="entry name" value="TetR_C_13_2"/>
    <property type="match status" value="1"/>
</dbReference>
<dbReference type="PROSITE" id="PS01081">
    <property type="entry name" value="HTH_TETR_1"/>
    <property type="match status" value="1"/>
</dbReference>
<accession>A0A6L3SY84</accession>
<keyword evidence="1" id="KW-0805">Transcription regulation</keyword>
<gene>
    <name evidence="6" type="ORF">F6X53_13260</name>
</gene>
<dbReference type="RefSeq" id="WP_151000495.1">
    <property type="nucleotide sequence ID" value="NZ_BPQY01000216.1"/>
</dbReference>
<dbReference type="InterPro" id="IPR054156">
    <property type="entry name" value="YxaF_TetR_C"/>
</dbReference>
<evidence type="ECO:0000313" key="7">
    <source>
        <dbReference type="Proteomes" id="UP000474159"/>
    </source>
</evidence>
<organism evidence="6 7">
    <name type="scientific">Methylobacterium soli</name>
    <dbReference type="NCBI Taxonomy" id="553447"/>
    <lineage>
        <taxon>Bacteria</taxon>
        <taxon>Pseudomonadati</taxon>
        <taxon>Pseudomonadota</taxon>
        <taxon>Alphaproteobacteria</taxon>
        <taxon>Hyphomicrobiales</taxon>
        <taxon>Methylobacteriaceae</taxon>
        <taxon>Methylobacterium</taxon>
    </lineage>
</organism>
<dbReference type="InterPro" id="IPR009057">
    <property type="entry name" value="Homeodomain-like_sf"/>
</dbReference>
<dbReference type="Gene3D" id="1.10.10.60">
    <property type="entry name" value="Homeodomain-like"/>
    <property type="match status" value="1"/>
</dbReference>
<evidence type="ECO:0000256" key="3">
    <source>
        <dbReference type="ARBA" id="ARBA00023163"/>
    </source>
</evidence>
<protein>
    <submittedName>
        <fullName evidence="6">TetR/AcrR family transcriptional regulator</fullName>
    </submittedName>
</protein>